<dbReference type="PANTHER" id="PTHR24070">
    <property type="entry name" value="RAS, DI-RAS, AND RHEB FAMILY MEMBERS OF SMALL GTPASE SUPERFAMILY"/>
    <property type="match status" value="1"/>
</dbReference>
<keyword evidence="2" id="KW-0472">Membrane</keyword>
<accession>A0A8C7KX37</accession>
<name>A0A8C7KX37_ONCKI</name>
<dbReference type="CDD" id="cd04137">
    <property type="entry name" value="RheB"/>
    <property type="match status" value="1"/>
</dbReference>
<dbReference type="PRINTS" id="PR00449">
    <property type="entry name" value="RASTRNSFRMNG"/>
</dbReference>
<dbReference type="SMART" id="SM00175">
    <property type="entry name" value="RAB"/>
    <property type="match status" value="1"/>
</dbReference>
<evidence type="ECO:0000256" key="4">
    <source>
        <dbReference type="ARBA" id="ARBA00023134"/>
    </source>
</evidence>
<dbReference type="AlphaFoldDB" id="A0A8C7KX37"/>
<dbReference type="GO" id="GO:0007165">
    <property type="term" value="P:signal transduction"/>
    <property type="evidence" value="ECO:0007669"/>
    <property type="project" value="InterPro"/>
</dbReference>
<reference evidence="5" key="2">
    <citation type="submission" date="2025-09" db="UniProtKB">
        <authorList>
            <consortium name="Ensembl"/>
        </authorList>
    </citation>
    <scope>IDENTIFICATION</scope>
</reference>
<dbReference type="GO" id="GO:0005886">
    <property type="term" value="C:plasma membrane"/>
    <property type="evidence" value="ECO:0007669"/>
    <property type="project" value="UniProtKB-SubCell"/>
</dbReference>
<protein>
    <recommendedName>
        <fullName evidence="7">Small monomeric GTPase</fullName>
    </recommendedName>
</protein>
<keyword evidence="3" id="KW-0547">Nucleotide-binding</keyword>
<reference evidence="5" key="1">
    <citation type="submission" date="2025-08" db="UniProtKB">
        <authorList>
            <consortium name="Ensembl"/>
        </authorList>
    </citation>
    <scope>IDENTIFICATION</scope>
</reference>
<gene>
    <name evidence="5" type="primary">LOC109881047</name>
</gene>
<proteinExistence type="predicted"/>
<dbReference type="Gene3D" id="3.40.50.300">
    <property type="entry name" value="P-loop containing nucleotide triphosphate hydrolases"/>
    <property type="match status" value="1"/>
</dbReference>
<comment type="subcellular location">
    <subcellularLocation>
        <location evidence="1">Cell membrane</location>
    </subcellularLocation>
</comment>
<dbReference type="GO" id="GO:0003924">
    <property type="term" value="F:GTPase activity"/>
    <property type="evidence" value="ECO:0007669"/>
    <property type="project" value="InterPro"/>
</dbReference>
<dbReference type="GO" id="GO:0005525">
    <property type="term" value="F:GTP binding"/>
    <property type="evidence" value="ECO:0007669"/>
    <property type="project" value="UniProtKB-KW"/>
</dbReference>
<evidence type="ECO:0000256" key="2">
    <source>
        <dbReference type="ARBA" id="ARBA00022475"/>
    </source>
</evidence>
<dbReference type="SMART" id="SM00174">
    <property type="entry name" value="RHO"/>
    <property type="match status" value="1"/>
</dbReference>
<dbReference type="Proteomes" id="UP000694557">
    <property type="component" value="Unassembled WGS sequence"/>
</dbReference>
<dbReference type="Ensembl" id="ENSOKIT00005118254.1">
    <property type="protein sequence ID" value="ENSOKIP00005110418.1"/>
    <property type="gene ID" value="ENSOKIG00005048232.1"/>
</dbReference>
<dbReference type="InterPro" id="IPR020849">
    <property type="entry name" value="Small_GTPase_Ras-type"/>
</dbReference>
<evidence type="ECO:0000256" key="3">
    <source>
        <dbReference type="ARBA" id="ARBA00022741"/>
    </source>
</evidence>
<keyword evidence="4" id="KW-0342">GTP-binding</keyword>
<sequence length="168" mass="18736">MPQPKSRKIAILGYRSVGKSSLTIQFVEGQFVDSYDPTIENTFTKMITINGQEYHLQLVDTAGQDEYSIFPQTYSIDINGYILVYSVTSNKSFEVVQVIHEKLLDMVGKAQVISCEEGKSLAESWNAAFMESSAKENQTAVEVFKRMILEAEKLEGGDQPGKTSCSLM</sequence>
<organism evidence="5 6">
    <name type="scientific">Oncorhynchus kisutch</name>
    <name type="common">Coho salmon</name>
    <name type="synonym">Salmo kisutch</name>
    <dbReference type="NCBI Taxonomy" id="8019"/>
    <lineage>
        <taxon>Eukaryota</taxon>
        <taxon>Metazoa</taxon>
        <taxon>Chordata</taxon>
        <taxon>Craniata</taxon>
        <taxon>Vertebrata</taxon>
        <taxon>Euteleostomi</taxon>
        <taxon>Actinopterygii</taxon>
        <taxon>Neopterygii</taxon>
        <taxon>Teleostei</taxon>
        <taxon>Protacanthopterygii</taxon>
        <taxon>Salmoniformes</taxon>
        <taxon>Salmonidae</taxon>
        <taxon>Salmoninae</taxon>
        <taxon>Oncorhynchus</taxon>
    </lineage>
</organism>
<dbReference type="NCBIfam" id="TIGR00231">
    <property type="entry name" value="small_GTP"/>
    <property type="match status" value="1"/>
</dbReference>
<keyword evidence="2" id="KW-1003">Cell membrane</keyword>
<dbReference type="GeneTree" id="ENSGT00940000165403"/>
<dbReference type="InterPro" id="IPR005225">
    <property type="entry name" value="Small_GTP-bd"/>
</dbReference>
<evidence type="ECO:0000313" key="5">
    <source>
        <dbReference type="Ensembl" id="ENSOKIP00005110418.1"/>
    </source>
</evidence>
<evidence type="ECO:0000313" key="6">
    <source>
        <dbReference type="Proteomes" id="UP000694557"/>
    </source>
</evidence>
<keyword evidence="6" id="KW-1185">Reference proteome</keyword>
<dbReference type="InterPro" id="IPR001806">
    <property type="entry name" value="Small_GTPase"/>
</dbReference>
<dbReference type="SMART" id="SM00173">
    <property type="entry name" value="RAS"/>
    <property type="match status" value="1"/>
</dbReference>
<dbReference type="PROSITE" id="PS51419">
    <property type="entry name" value="RAB"/>
    <property type="match status" value="1"/>
</dbReference>
<evidence type="ECO:0008006" key="7">
    <source>
        <dbReference type="Google" id="ProtNLM"/>
    </source>
</evidence>
<evidence type="ECO:0000256" key="1">
    <source>
        <dbReference type="ARBA" id="ARBA00004236"/>
    </source>
</evidence>
<dbReference type="Pfam" id="PF00071">
    <property type="entry name" value="Ras"/>
    <property type="match status" value="1"/>
</dbReference>
<dbReference type="SUPFAM" id="SSF52540">
    <property type="entry name" value="P-loop containing nucleoside triphosphate hydrolases"/>
    <property type="match status" value="1"/>
</dbReference>
<dbReference type="PROSITE" id="PS51421">
    <property type="entry name" value="RAS"/>
    <property type="match status" value="1"/>
</dbReference>
<dbReference type="InterPro" id="IPR027417">
    <property type="entry name" value="P-loop_NTPase"/>
</dbReference>